<keyword evidence="3" id="KW-0472">Membrane</keyword>
<dbReference type="EMBL" id="JARVLH010000002">
    <property type="protein sequence ID" value="MEX5284599.1"/>
    <property type="molecule type" value="Genomic_DNA"/>
</dbReference>
<comment type="caution">
    <text evidence="4">The sequence shown here is derived from an EMBL/GenBank/DDBJ whole genome shotgun (WGS) entry which is preliminary data.</text>
</comment>
<keyword evidence="3" id="KW-1133">Transmembrane helix</keyword>
<feature type="transmembrane region" description="Helical" evidence="3">
    <location>
        <begin position="12"/>
        <end position="30"/>
    </location>
</feature>
<reference evidence="4 5" key="1">
    <citation type="submission" date="2023-04" db="EMBL/GenBank/DDBJ databases">
        <title>Genome Sequence of Selenomonas sputigena ATCC 33150.</title>
        <authorList>
            <person name="Miller D.P."/>
            <person name="Anvari S."/>
            <person name="Polson S.W."/>
            <person name="Macdonald M."/>
            <person name="Mcdowell J.V."/>
        </authorList>
    </citation>
    <scope>NUCLEOTIDE SEQUENCE [LARGE SCALE GENOMIC DNA]</scope>
    <source>
        <strain evidence="4 5">ATCC 33150</strain>
    </source>
</reference>
<feature type="compositionally biased region" description="Pro residues" evidence="2">
    <location>
        <begin position="127"/>
        <end position="148"/>
    </location>
</feature>
<evidence type="ECO:0000313" key="5">
    <source>
        <dbReference type="Proteomes" id="UP001559623"/>
    </source>
</evidence>
<dbReference type="RefSeq" id="WP_368846337.1">
    <property type="nucleotide sequence ID" value="NZ_CP194411.1"/>
</dbReference>
<sequence length="411" mass="44413">MGELHKVITEILGGLIVLGVLLVLVMRSVLQKGKDRKQEAVEVSANRLRYELERSGDAIIGRMQIHVERLEHLLAEANQKQAALDTRLRALQKWEAAYGARLGMIPQQETAFPAAPPQETPRAVSPSVPPETLPPRVQPAAPSAPPAQPDGVSFQTALARSMGQAVVGGSIDLKLPPEETAGTQGTAPPANDSEAVPARKAVRATVQEELVETGEEVPSDEDSAEYGEEYDDSDDEEFDVYESEETEDGYEEEPEAADEGEYEEEEPEAADEGEYEEEEPEAADEGEYEEEGPEAADEDEYEYEAEEQAVDEDGSGEAASPDDEIHAAEEGGEPAGAHEGGAAVASAGASAETDTLAARQQEQIRSFLRQGLDVEEISRRLGLGRGAIELIRHMERRAQEAKDAAKEQGET</sequence>
<organism evidence="4 5">
    <name type="scientific">Selenomonas sputigena</name>
    <dbReference type="NCBI Taxonomy" id="69823"/>
    <lineage>
        <taxon>Bacteria</taxon>
        <taxon>Bacillati</taxon>
        <taxon>Bacillota</taxon>
        <taxon>Negativicutes</taxon>
        <taxon>Selenomonadales</taxon>
        <taxon>Selenomonadaceae</taxon>
        <taxon>Selenomonas</taxon>
    </lineage>
</organism>
<accession>A0ABV3X3I6</accession>
<keyword evidence="1" id="KW-0175">Coiled coil</keyword>
<dbReference type="Proteomes" id="UP001559623">
    <property type="component" value="Unassembled WGS sequence"/>
</dbReference>
<feature type="compositionally biased region" description="Low complexity" evidence="2">
    <location>
        <begin position="335"/>
        <end position="352"/>
    </location>
</feature>
<evidence type="ECO:0000313" key="4">
    <source>
        <dbReference type="EMBL" id="MEX5284599.1"/>
    </source>
</evidence>
<feature type="region of interest" description="Disordered" evidence="2">
    <location>
        <begin position="173"/>
        <end position="357"/>
    </location>
</feature>
<feature type="region of interest" description="Disordered" evidence="2">
    <location>
        <begin position="112"/>
        <end position="152"/>
    </location>
</feature>
<feature type="coiled-coil region" evidence="1">
    <location>
        <begin position="60"/>
        <end position="87"/>
    </location>
</feature>
<evidence type="ECO:0000256" key="2">
    <source>
        <dbReference type="SAM" id="MobiDB-lite"/>
    </source>
</evidence>
<keyword evidence="3" id="KW-0812">Transmembrane</keyword>
<evidence type="ECO:0000256" key="3">
    <source>
        <dbReference type="SAM" id="Phobius"/>
    </source>
</evidence>
<feature type="compositionally biased region" description="Acidic residues" evidence="2">
    <location>
        <begin position="209"/>
        <end position="315"/>
    </location>
</feature>
<name>A0ABV3X3I6_9FIRM</name>
<protein>
    <submittedName>
        <fullName evidence="4">Uncharacterized protein</fullName>
    </submittedName>
</protein>
<proteinExistence type="predicted"/>
<evidence type="ECO:0000256" key="1">
    <source>
        <dbReference type="SAM" id="Coils"/>
    </source>
</evidence>
<gene>
    <name evidence="4" type="ORF">QCO44_02950</name>
</gene>
<keyword evidence="5" id="KW-1185">Reference proteome</keyword>